<keyword evidence="2" id="KW-0805">Transcription regulation</keyword>
<dbReference type="PANTHER" id="PTHR43133:SF58">
    <property type="entry name" value="ECF RNA POLYMERASE SIGMA FACTOR SIGD"/>
    <property type="match status" value="1"/>
</dbReference>
<reference evidence="10" key="1">
    <citation type="submission" date="2023-07" db="EMBL/GenBank/DDBJ databases">
        <title>30 novel species of actinomycetes from the DSMZ collection.</title>
        <authorList>
            <person name="Nouioui I."/>
        </authorList>
    </citation>
    <scope>NUCLEOTIDE SEQUENCE [LARGE SCALE GENOMIC DNA]</scope>
    <source>
        <strain evidence="10">DSM 44743</strain>
    </source>
</reference>
<keyword evidence="5" id="KW-0804">Transcription</keyword>
<comment type="caution">
    <text evidence="9">The sequence shown here is derived from an EMBL/GenBank/DDBJ whole genome shotgun (WGS) entry which is preliminary data.</text>
</comment>
<dbReference type="EMBL" id="JAVREP010000006">
    <property type="protein sequence ID" value="MDT0329070.1"/>
    <property type="molecule type" value="Genomic_DNA"/>
</dbReference>
<evidence type="ECO:0000313" key="9">
    <source>
        <dbReference type="EMBL" id="MDT0329070.1"/>
    </source>
</evidence>
<proteinExistence type="inferred from homology"/>
<evidence type="ECO:0000256" key="1">
    <source>
        <dbReference type="ARBA" id="ARBA00010641"/>
    </source>
</evidence>
<dbReference type="PANTHER" id="PTHR43133">
    <property type="entry name" value="RNA POLYMERASE ECF-TYPE SIGMA FACTO"/>
    <property type="match status" value="1"/>
</dbReference>
<dbReference type="InterPro" id="IPR013324">
    <property type="entry name" value="RNA_pol_sigma_r3/r4-like"/>
</dbReference>
<protein>
    <submittedName>
        <fullName evidence="9">Sigma-70 family RNA polymerase sigma factor</fullName>
    </submittedName>
</protein>
<evidence type="ECO:0000256" key="4">
    <source>
        <dbReference type="ARBA" id="ARBA00023125"/>
    </source>
</evidence>
<evidence type="ECO:0000256" key="5">
    <source>
        <dbReference type="ARBA" id="ARBA00023163"/>
    </source>
</evidence>
<dbReference type="InterPro" id="IPR014284">
    <property type="entry name" value="RNA_pol_sigma-70_dom"/>
</dbReference>
<comment type="similarity">
    <text evidence="1">Belongs to the sigma-70 factor family. ECF subfamily.</text>
</comment>
<dbReference type="InterPro" id="IPR007627">
    <property type="entry name" value="RNA_pol_sigma70_r2"/>
</dbReference>
<feature type="domain" description="RNA polymerase sigma-70 region 2" evidence="7">
    <location>
        <begin position="52"/>
        <end position="124"/>
    </location>
</feature>
<dbReference type="SUPFAM" id="SSF88659">
    <property type="entry name" value="Sigma3 and sigma4 domains of RNA polymerase sigma factors"/>
    <property type="match status" value="1"/>
</dbReference>
<feature type="region of interest" description="Disordered" evidence="6">
    <location>
        <begin position="1"/>
        <end position="41"/>
    </location>
</feature>
<keyword evidence="10" id="KW-1185">Reference proteome</keyword>
<keyword evidence="4" id="KW-0238">DNA-binding</keyword>
<evidence type="ECO:0000259" key="7">
    <source>
        <dbReference type="Pfam" id="PF04542"/>
    </source>
</evidence>
<dbReference type="Gene3D" id="1.10.10.10">
    <property type="entry name" value="Winged helix-like DNA-binding domain superfamily/Winged helix DNA-binding domain"/>
    <property type="match status" value="1"/>
</dbReference>
<evidence type="ECO:0000256" key="6">
    <source>
        <dbReference type="SAM" id="MobiDB-lite"/>
    </source>
</evidence>
<feature type="domain" description="RNA polymerase sigma-70 region 4" evidence="8">
    <location>
        <begin position="159"/>
        <end position="208"/>
    </location>
</feature>
<name>A0ABU2M8S3_9ACTN</name>
<dbReference type="SUPFAM" id="SSF88946">
    <property type="entry name" value="Sigma2 domain of RNA polymerase sigma factors"/>
    <property type="match status" value="1"/>
</dbReference>
<dbReference type="Gene3D" id="1.10.1740.10">
    <property type="match status" value="1"/>
</dbReference>
<dbReference type="CDD" id="cd06171">
    <property type="entry name" value="Sigma70_r4"/>
    <property type="match status" value="1"/>
</dbReference>
<evidence type="ECO:0000259" key="8">
    <source>
        <dbReference type="Pfam" id="PF04545"/>
    </source>
</evidence>
<keyword evidence="3" id="KW-0731">Sigma factor</keyword>
<sequence length="217" mass="23241">MITSVTDANARGGVTAQRPGTPGEPDPTSRDTGLNSLGSRAVRGEDGAMDSLLREVRPMVVRYCRARLARVSGLAHYSDDVAQEVCIALLSAVPRYQDRGRPFASFVFGIAAHKVADTLRGAGRVELVSTDTVPDHPDEAPGPEEAAVRVIEAQRARELLDELPEQQRALLIMRVIAGLTADETGHVLGMSAGAVRVAQHRAIARLRQVAVANRLLP</sequence>
<evidence type="ECO:0000256" key="2">
    <source>
        <dbReference type="ARBA" id="ARBA00023015"/>
    </source>
</evidence>
<dbReference type="InterPro" id="IPR039425">
    <property type="entry name" value="RNA_pol_sigma-70-like"/>
</dbReference>
<dbReference type="InterPro" id="IPR007630">
    <property type="entry name" value="RNA_pol_sigma70_r4"/>
</dbReference>
<dbReference type="InterPro" id="IPR013325">
    <property type="entry name" value="RNA_pol_sigma_r2"/>
</dbReference>
<organism evidence="9 10">
    <name type="scientific">Nocardiopsis lambiniae</name>
    <dbReference type="NCBI Taxonomy" id="3075539"/>
    <lineage>
        <taxon>Bacteria</taxon>
        <taxon>Bacillati</taxon>
        <taxon>Actinomycetota</taxon>
        <taxon>Actinomycetes</taxon>
        <taxon>Streptosporangiales</taxon>
        <taxon>Nocardiopsidaceae</taxon>
        <taxon>Nocardiopsis</taxon>
    </lineage>
</organism>
<evidence type="ECO:0000256" key="3">
    <source>
        <dbReference type="ARBA" id="ARBA00023082"/>
    </source>
</evidence>
<dbReference type="NCBIfam" id="TIGR02937">
    <property type="entry name" value="sigma70-ECF"/>
    <property type="match status" value="1"/>
</dbReference>
<accession>A0ABU2M8S3</accession>
<dbReference type="NCBIfam" id="NF007230">
    <property type="entry name" value="PRK09648.1"/>
    <property type="match status" value="1"/>
</dbReference>
<evidence type="ECO:0000313" key="10">
    <source>
        <dbReference type="Proteomes" id="UP001183390"/>
    </source>
</evidence>
<dbReference type="Pfam" id="PF04542">
    <property type="entry name" value="Sigma70_r2"/>
    <property type="match status" value="1"/>
</dbReference>
<dbReference type="Pfam" id="PF04545">
    <property type="entry name" value="Sigma70_r4"/>
    <property type="match status" value="1"/>
</dbReference>
<dbReference type="InterPro" id="IPR036388">
    <property type="entry name" value="WH-like_DNA-bd_sf"/>
</dbReference>
<gene>
    <name evidence="9" type="ORF">RM479_11675</name>
</gene>
<dbReference type="Proteomes" id="UP001183390">
    <property type="component" value="Unassembled WGS sequence"/>
</dbReference>